<dbReference type="PANTHER" id="PTHR23254">
    <property type="entry name" value="EIF4G DOMAIN PROTEIN"/>
    <property type="match status" value="1"/>
</dbReference>
<dbReference type="AlphaFoldDB" id="A0A443SUX1"/>
<dbReference type="InterPro" id="IPR016024">
    <property type="entry name" value="ARM-type_fold"/>
</dbReference>
<dbReference type="VEuPathDB" id="VectorBase:LDEU000730"/>
<dbReference type="GO" id="GO:0003723">
    <property type="term" value="F:RNA binding"/>
    <property type="evidence" value="ECO:0007669"/>
    <property type="project" value="InterPro"/>
</dbReference>
<dbReference type="GO" id="GO:0006446">
    <property type="term" value="P:regulation of translational initiation"/>
    <property type="evidence" value="ECO:0007669"/>
    <property type="project" value="TreeGrafter"/>
</dbReference>
<evidence type="ECO:0000259" key="4">
    <source>
        <dbReference type="SMART" id="SM00543"/>
    </source>
</evidence>
<proteinExistence type="predicted"/>
<protein>
    <submittedName>
        <fullName evidence="5">Polyadenylate-binding protein-interacting protein 1-like protein</fullName>
    </submittedName>
</protein>
<keyword evidence="2" id="KW-0963">Cytoplasm</keyword>
<sequence length="420" mass="46725">MESHEHGLGRGTVRNVASHCELRRPLNPSNMQALISDTQRMNLISSDNRQQLSGYKVGGNVGNHSWSNNSENASNCEQKLNPLASEFIPNFMKALPTATTTTTTELYYPPAAVVNGETWSSDALDFNGDSSEGSKRSEPDDFVALNELKEFIDLISSQPAQYETQLPFLTDVLNNWIEEDEEIIMLCVVNTIVDQAIVDQNFRYNGVRLCIHLIENLRIETANGAFKDLLLQRCRREHNRREQLSVASDGGAYLRGVTLLIGELALRLVDMRLFEEIPDLITTLLIHPTIENLKCCCMVLKLCGPTLDQHLKGTSKVDSIMQRLQTIVNDDGRVSTCKDLVTNVIELRNNEWKTAPVTSMAVNPYAAGDGVDIAFGDYLGNEGDHTSPTPAYYFGPCGDEQDTDVCEAFDEFLRASGQLQ</sequence>
<evidence type="ECO:0000313" key="6">
    <source>
        <dbReference type="Proteomes" id="UP000288716"/>
    </source>
</evidence>
<evidence type="ECO:0000256" key="2">
    <source>
        <dbReference type="ARBA" id="ARBA00022490"/>
    </source>
</evidence>
<dbReference type="SUPFAM" id="SSF48371">
    <property type="entry name" value="ARM repeat"/>
    <property type="match status" value="1"/>
</dbReference>
<evidence type="ECO:0000256" key="3">
    <source>
        <dbReference type="ARBA" id="ARBA00022845"/>
    </source>
</evidence>
<dbReference type="Gene3D" id="1.25.40.180">
    <property type="match status" value="1"/>
</dbReference>
<dbReference type="Proteomes" id="UP000288716">
    <property type="component" value="Unassembled WGS sequence"/>
</dbReference>
<keyword evidence="6" id="KW-1185">Reference proteome</keyword>
<dbReference type="InterPro" id="IPR051367">
    <property type="entry name" value="mRNA_TranslReg/HistoneTransl"/>
</dbReference>
<dbReference type="GO" id="GO:0008494">
    <property type="term" value="F:translation activator activity"/>
    <property type="evidence" value="ECO:0007669"/>
    <property type="project" value="TreeGrafter"/>
</dbReference>
<gene>
    <name evidence="5" type="ORF">B4U80_01275</name>
</gene>
<comment type="subcellular location">
    <subcellularLocation>
        <location evidence="1">Cytoplasm</location>
    </subcellularLocation>
</comment>
<name>A0A443SUX1_9ACAR</name>
<dbReference type="GO" id="GO:0005737">
    <property type="term" value="C:cytoplasm"/>
    <property type="evidence" value="ECO:0007669"/>
    <property type="project" value="UniProtKB-SubCell"/>
</dbReference>
<dbReference type="Pfam" id="PF02854">
    <property type="entry name" value="MIF4G"/>
    <property type="match status" value="1"/>
</dbReference>
<dbReference type="PANTHER" id="PTHR23254:SF15">
    <property type="entry name" value="POLYADENYLATE-BINDING PROTEIN-INTERACTING PROTEIN 1"/>
    <property type="match status" value="1"/>
</dbReference>
<dbReference type="InterPro" id="IPR003890">
    <property type="entry name" value="MIF4G-like_typ-3"/>
</dbReference>
<accession>A0A443SUX1</accession>
<keyword evidence="3" id="KW-0810">Translation regulation</keyword>
<dbReference type="SMART" id="SM00543">
    <property type="entry name" value="MIF4G"/>
    <property type="match status" value="1"/>
</dbReference>
<organism evidence="5 6">
    <name type="scientific">Leptotrombidium deliense</name>
    <dbReference type="NCBI Taxonomy" id="299467"/>
    <lineage>
        <taxon>Eukaryota</taxon>
        <taxon>Metazoa</taxon>
        <taxon>Ecdysozoa</taxon>
        <taxon>Arthropoda</taxon>
        <taxon>Chelicerata</taxon>
        <taxon>Arachnida</taxon>
        <taxon>Acari</taxon>
        <taxon>Acariformes</taxon>
        <taxon>Trombidiformes</taxon>
        <taxon>Prostigmata</taxon>
        <taxon>Anystina</taxon>
        <taxon>Parasitengona</taxon>
        <taxon>Trombiculoidea</taxon>
        <taxon>Trombiculidae</taxon>
        <taxon>Leptotrombidium</taxon>
    </lineage>
</organism>
<dbReference type="EMBL" id="NCKV01000207">
    <property type="protein sequence ID" value="RWS31312.1"/>
    <property type="molecule type" value="Genomic_DNA"/>
</dbReference>
<comment type="caution">
    <text evidence="5">The sequence shown here is derived from an EMBL/GenBank/DDBJ whole genome shotgun (WGS) entry which is preliminary data.</text>
</comment>
<dbReference type="STRING" id="299467.A0A443SUX1"/>
<reference evidence="5 6" key="1">
    <citation type="journal article" date="2018" name="Gigascience">
        <title>Genomes of trombidid mites reveal novel predicted allergens and laterally-transferred genes associated with secondary metabolism.</title>
        <authorList>
            <person name="Dong X."/>
            <person name="Chaisiri K."/>
            <person name="Xia D."/>
            <person name="Armstrong S.D."/>
            <person name="Fang Y."/>
            <person name="Donnelly M.J."/>
            <person name="Kadowaki T."/>
            <person name="McGarry J.W."/>
            <person name="Darby A.C."/>
            <person name="Makepeace B.L."/>
        </authorList>
    </citation>
    <scope>NUCLEOTIDE SEQUENCE [LARGE SCALE GENOMIC DNA]</scope>
    <source>
        <strain evidence="5">UoL-UT</strain>
    </source>
</reference>
<evidence type="ECO:0000256" key="1">
    <source>
        <dbReference type="ARBA" id="ARBA00004496"/>
    </source>
</evidence>
<evidence type="ECO:0000313" key="5">
    <source>
        <dbReference type="EMBL" id="RWS31312.1"/>
    </source>
</evidence>
<dbReference type="OrthoDB" id="8171816at2759"/>
<feature type="domain" description="MIF4G" evidence="4">
    <location>
        <begin position="145"/>
        <end position="351"/>
    </location>
</feature>